<reference evidence="1 2" key="1">
    <citation type="submission" date="2018-07" db="EMBL/GenBank/DDBJ databases">
        <title>Genomic Encyclopedia of Type Strains, Phase IV (KMG-IV): sequencing the most valuable type-strain genomes for metagenomic binning, comparative biology and taxonomic classification.</title>
        <authorList>
            <person name="Goeker M."/>
        </authorList>
    </citation>
    <scope>NUCLEOTIDE SEQUENCE [LARGE SCALE GENOMIC DNA]</scope>
    <source>
        <strain evidence="1 2">DSM 26407</strain>
    </source>
</reference>
<dbReference type="InterPro" id="IPR012349">
    <property type="entry name" value="Split_barrel_FMN-bd"/>
</dbReference>
<sequence>MSADAAPGPVLDAGLADFIQHHVSMNAAARDRDNRPTVARAYGCRVAPDRRELTLLFPAGHCPALLACLAETGTLAVVFSRPSTHVTIQLKGRCTGSAPASAADRAVVDAYRISFIEELASLGYPPGFARAMVPPADTEWVAVGFAPETLYDQTPGPHAGRRMERRE</sequence>
<dbReference type="Proteomes" id="UP000252707">
    <property type="component" value="Unassembled WGS sequence"/>
</dbReference>
<protein>
    <recommendedName>
        <fullName evidence="3">Pyridoxamine 5'-phosphate oxidase</fullName>
    </recommendedName>
</protein>
<dbReference type="Gene3D" id="2.30.110.10">
    <property type="entry name" value="Electron Transport, Fmn-binding Protein, Chain A"/>
    <property type="match status" value="1"/>
</dbReference>
<dbReference type="AlphaFoldDB" id="A0A369CAX4"/>
<name>A0A369CAX4_9GAMM</name>
<evidence type="ECO:0000313" key="1">
    <source>
        <dbReference type="EMBL" id="RCX31180.1"/>
    </source>
</evidence>
<comment type="caution">
    <text evidence="1">The sequence shown here is derived from an EMBL/GenBank/DDBJ whole genome shotgun (WGS) entry which is preliminary data.</text>
</comment>
<evidence type="ECO:0008006" key="3">
    <source>
        <dbReference type="Google" id="ProtNLM"/>
    </source>
</evidence>
<gene>
    <name evidence="1" type="ORF">DFQ59_103144</name>
</gene>
<evidence type="ECO:0000313" key="2">
    <source>
        <dbReference type="Proteomes" id="UP000252707"/>
    </source>
</evidence>
<accession>A0A369CAX4</accession>
<dbReference type="OrthoDB" id="334393at2"/>
<organism evidence="1 2">
    <name type="scientific">Thioalbus denitrificans</name>
    <dbReference type="NCBI Taxonomy" id="547122"/>
    <lineage>
        <taxon>Bacteria</taxon>
        <taxon>Pseudomonadati</taxon>
        <taxon>Pseudomonadota</taxon>
        <taxon>Gammaproteobacteria</taxon>
        <taxon>Chromatiales</taxon>
        <taxon>Ectothiorhodospiraceae</taxon>
        <taxon>Thioalbus</taxon>
    </lineage>
</organism>
<dbReference type="EMBL" id="QPJY01000003">
    <property type="protein sequence ID" value="RCX31180.1"/>
    <property type="molecule type" value="Genomic_DNA"/>
</dbReference>
<proteinExistence type="predicted"/>
<dbReference type="RefSeq" id="WP_114279363.1">
    <property type="nucleotide sequence ID" value="NZ_QPJY01000003.1"/>
</dbReference>
<keyword evidence="2" id="KW-1185">Reference proteome</keyword>